<dbReference type="SUPFAM" id="SSF48403">
    <property type="entry name" value="Ankyrin repeat"/>
    <property type="match status" value="1"/>
</dbReference>
<dbReference type="Gene3D" id="1.25.40.20">
    <property type="entry name" value="Ankyrin repeat-containing domain"/>
    <property type="match status" value="2"/>
</dbReference>
<dbReference type="Pfam" id="PF12796">
    <property type="entry name" value="Ank_2"/>
    <property type="match status" value="1"/>
</dbReference>
<dbReference type="Pfam" id="PF13962">
    <property type="entry name" value="PGG"/>
    <property type="match status" value="1"/>
</dbReference>
<feature type="transmembrane region" description="Helical" evidence="1">
    <location>
        <begin position="493"/>
        <end position="515"/>
    </location>
</feature>
<organism evidence="3 4">
    <name type="scientific">Olea europaea subsp. europaea</name>
    <dbReference type="NCBI Taxonomy" id="158383"/>
    <lineage>
        <taxon>Eukaryota</taxon>
        <taxon>Viridiplantae</taxon>
        <taxon>Streptophyta</taxon>
        <taxon>Embryophyta</taxon>
        <taxon>Tracheophyta</taxon>
        <taxon>Spermatophyta</taxon>
        <taxon>Magnoliopsida</taxon>
        <taxon>eudicotyledons</taxon>
        <taxon>Gunneridae</taxon>
        <taxon>Pentapetalae</taxon>
        <taxon>asterids</taxon>
        <taxon>lamiids</taxon>
        <taxon>Lamiales</taxon>
        <taxon>Oleaceae</taxon>
        <taxon>Oleeae</taxon>
        <taxon>Olea</taxon>
    </lineage>
</organism>
<feature type="transmembrane region" description="Helical" evidence="1">
    <location>
        <begin position="406"/>
        <end position="426"/>
    </location>
</feature>
<dbReference type="Proteomes" id="UP000594638">
    <property type="component" value="Unassembled WGS sequence"/>
</dbReference>
<keyword evidence="1" id="KW-0812">Transmembrane</keyword>
<dbReference type="OrthoDB" id="1925304at2759"/>
<feature type="domain" description="PGG" evidence="2">
    <location>
        <begin position="400"/>
        <end position="513"/>
    </location>
</feature>
<dbReference type="PANTHER" id="PTHR24177">
    <property type="entry name" value="CASKIN"/>
    <property type="match status" value="1"/>
</dbReference>
<evidence type="ECO:0000256" key="1">
    <source>
        <dbReference type="SAM" id="Phobius"/>
    </source>
</evidence>
<protein>
    <submittedName>
        <fullName evidence="3">Ankyrin repeat-containing At5g02620-like</fullName>
    </submittedName>
</protein>
<name>A0A8S0QLU4_OLEEU</name>
<dbReference type="PANTHER" id="PTHR24177:SF292">
    <property type="entry name" value="ANKYRIN REPEAT FAMILY PROTEIN-RELATED"/>
    <property type="match status" value="1"/>
</dbReference>
<evidence type="ECO:0000259" key="2">
    <source>
        <dbReference type="Pfam" id="PF13962"/>
    </source>
</evidence>
<accession>A0A8S0QLU4</accession>
<feature type="transmembrane region" description="Helical" evidence="1">
    <location>
        <begin position="446"/>
        <end position="472"/>
    </location>
</feature>
<evidence type="ECO:0000313" key="4">
    <source>
        <dbReference type="Proteomes" id="UP000594638"/>
    </source>
</evidence>
<keyword evidence="4" id="KW-1185">Reference proteome</keyword>
<sequence>MVSPETAEEREVDTLYRAALRGDWKPIGTALSSGKIIASTKITERGDTILHIAAIAKQTSLVHNLVKNFDKSDLELLNDEKNTAFCFAAVSGVVEIAKVMYEKNNNLPTIRSSLEKTPLEMAILLRKRKMVEYLYPITPRKDLKPEEMRDIFLATIHADMYDISLKMLKEEHTNTIMFTSTENMEVALRVLARKPLYHRSQGWIWERLVSIITAIPYVTYFRRIYSLQMRIKASELANVLGEQISKLRYSNIIKLVKASQIFHDAAKIGNVEFLTLLTHSYPDLIWEVNEEKHSIFHVAVINRQEKVFSLIYQTGANKDLITLLNDGEKNNILHLAGERAPPSRLNIVSGAALQMQRELLWFKAVEKIVLPSYLQMKNKDGQTPRELFALKHETLREDGEKWMKKTATSCMVVATLIATVVFAAAFTVPGGYKEEKGTPIFLNDGWFIVFVTSDAVAMFTSTASIMTFLSLFTAQYREDDFLFSLPAKLMVGLVTLFASIVCMVITFSATFFLVYKEEKHGTLPKVVVALGEWRVETENAVQKFTNQNQNLNAMISRSSPEVVEAEDIEPQQVPSLNIYINASILAQHPIAY</sequence>
<dbReference type="InterPro" id="IPR036770">
    <property type="entry name" value="Ankyrin_rpt-contain_sf"/>
</dbReference>
<reference evidence="3 4" key="1">
    <citation type="submission" date="2019-12" db="EMBL/GenBank/DDBJ databases">
        <authorList>
            <person name="Alioto T."/>
            <person name="Alioto T."/>
            <person name="Gomez Garrido J."/>
        </authorList>
    </citation>
    <scope>NUCLEOTIDE SEQUENCE [LARGE SCALE GENOMIC DNA]</scope>
</reference>
<dbReference type="GO" id="GO:0016020">
    <property type="term" value="C:membrane"/>
    <property type="evidence" value="ECO:0007669"/>
    <property type="project" value="TreeGrafter"/>
</dbReference>
<keyword evidence="1" id="KW-0472">Membrane</keyword>
<dbReference type="EMBL" id="CACTIH010001860">
    <property type="protein sequence ID" value="CAA2966409.1"/>
    <property type="molecule type" value="Genomic_DNA"/>
</dbReference>
<dbReference type="Gramene" id="OE9A014059T1">
    <property type="protein sequence ID" value="OE9A014059C1"/>
    <property type="gene ID" value="OE9A014059"/>
</dbReference>
<proteinExistence type="predicted"/>
<keyword evidence="1" id="KW-1133">Transmembrane helix</keyword>
<comment type="caution">
    <text evidence="3">The sequence shown here is derived from an EMBL/GenBank/DDBJ whole genome shotgun (WGS) entry which is preliminary data.</text>
</comment>
<dbReference type="InterPro" id="IPR002110">
    <property type="entry name" value="Ankyrin_rpt"/>
</dbReference>
<dbReference type="AlphaFoldDB" id="A0A8S0QLU4"/>
<dbReference type="SMART" id="SM00248">
    <property type="entry name" value="ANK"/>
    <property type="match status" value="5"/>
</dbReference>
<feature type="transmembrane region" description="Helical" evidence="1">
    <location>
        <begin position="203"/>
        <end position="221"/>
    </location>
</feature>
<evidence type="ECO:0000313" key="3">
    <source>
        <dbReference type="EMBL" id="CAA2966409.1"/>
    </source>
</evidence>
<gene>
    <name evidence="3" type="ORF">OLEA9_A014059</name>
</gene>
<dbReference type="InterPro" id="IPR026961">
    <property type="entry name" value="PGG_dom"/>
</dbReference>